<organism evidence="2 3">
    <name type="scientific">Acidisoma silvae</name>
    <dbReference type="NCBI Taxonomy" id="2802396"/>
    <lineage>
        <taxon>Bacteria</taxon>
        <taxon>Pseudomonadati</taxon>
        <taxon>Pseudomonadota</taxon>
        <taxon>Alphaproteobacteria</taxon>
        <taxon>Acetobacterales</taxon>
        <taxon>Acidocellaceae</taxon>
        <taxon>Acidisoma</taxon>
    </lineage>
</organism>
<protein>
    <submittedName>
        <fullName evidence="2">Short-chain fatty acid transporter</fullName>
    </submittedName>
</protein>
<dbReference type="Proteomes" id="UP000708298">
    <property type="component" value="Unassembled WGS sequence"/>
</dbReference>
<feature type="transmembrane region" description="Helical" evidence="1">
    <location>
        <begin position="107"/>
        <end position="134"/>
    </location>
</feature>
<dbReference type="RefSeq" id="WP_227321555.1">
    <property type="nucleotide sequence ID" value="NZ_JAESVB010000004.1"/>
</dbReference>
<feature type="transmembrane region" description="Helical" evidence="1">
    <location>
        <begin position="61"/>
        <end position="86"/>
    </location>
</feature>
<proteinExistence type="predicted"/>
<gene>
    <name evidence="2" type="ORF">ASILVAE211_12030</name>
</gene>
<reference evidence="2" key="1">
    <citation type="journal article" date="2021" name="Microorganisms">
        <title>Acidisoma silvae sp. nov. and Acidisomacellulosilytica sp. nov., Two Acidophilic Bacteria Isolated from Decaying Wood, Hydrolyzing Cellulose and Producing Poly-3-hydroxybutyrate.</title>
        <authorList>
            <person name="Mieszkin S."/>
            <person name="Pouder E."/>
            <person name="Uroz S."/>
            <person name="Simon-Colin C."/>
            <person name="Alain K."/>
        </authorList>
    </citation>
    <scope>NUCLEOTIDE SEQUENCE</scope>
    <source>
        <strain evidence="2">HW T2.11</strain>
    </source>
</reference>
<dbReference type="EMBL" id="JAESVB010000004">
    <property type="protein sequence ID" value="MCB8875912.1"/>
    <property type="molecule type" value="Genomic_DNA"/>
</dbReference>
<dbReference type="Pfam" id="PF02667">
    <property type="entry name" value="SCFA_trans"/>
    <property type="match status" value="1"/>
</dbReference>
<feature type="transmembrane region" description="Helical" evidence="1">
    <location>
        <begin position="434"/>
        <end position="454"/>
    </location>
</feature>
<feature type="transmembrane region" description="Helical" evidence="1">
    <location>
        <begin position="146"/>
        <end position="171"/>
    </location>
</feature>
<dbReference type="GO" id="GO:0005886">
    <property type="term" value="C:plasma membrane"/>
    <property type="evidence" value="ECO:0007669"/>
    <property type="project" value="TreeGrafter"/>
</dbReference>
<keyword evidence="1" id="KW-1133">Transmembrane helix</keyword>
<dbReference type="AlphaFoldDB" id="A0A964DZA2"/>
<keyword evidence="1" id="KW-0812">Transmembrane</keyword>
<dbReference type="InterPro" id="IPR006160">
    <property type="entry name" value="SCFA_transpt_AtoE"/>
</dbReference>
<feature type="transmembrane region" description="Helical" evidence="1">
    <location>
        <begin position="355"/>
        <end position="377"/>
    </location>
</feature>
<name>A0A964DZA2_9PROT</name>
<evidence type="ECO:0000313" key="2">
    <source>
        <dbReference type="EMBL" id="MCB8875912.1"/>
    </source>
</evidence>
<evidence type="ECO:0000313" key="3">
    <source>
        <dbReference type="Proteomes" id="UP000708298"/>
    </source>
</evidence>
<keyword evidence="1" id="KW-0472">Membrane</keyword>
<keyword evidence="3" id="KW-1185">Reference proteome</keyword>
<comment type="caution">
    <text evidence="2">The sequence shown here is derived from an EMBL/GenBank/DDBJ whole genome shotgun (WGS) entry which is preliminary data.</text>
</comment>
<dbReference type="PANTHER" id="PTHR41983">
    <property type="entry name" value="SHORT-CHAIN FATTY ACID TRANSPORTER-RELATED"/>
    <property type="match status" value="1"/>
</dbReference>
<accession>A0A964DZA2</accession>
<reference evidence="2" key="2">
    <citation type="submission" date="2021-01" db="EMBL/GenBank/DDBJ databases">
        <authorList>
            <person name="Mieszkin S."/>
            <person name="Pouder E."/>
            <person name="Alain K."/>
        </authorList>
    </citation>
    <scope>NUCLEOTIDE SEQUENCE</scope>
    <source>
        <strain evidence="2">HW T2.11</strain>
    </source>
</reference>
<evidence type="ECO:0000256" key="1">
    <source>
        <dbReference type="SAM" id="Phobius"/>
    </source>
</evidence>
<dbReference type="PANTHER" id="PTHR41983:SF2">
    <property type="entry name" value="SHORT-CHAIN FATTY ACID TRANSPORTER-RELATED"/>
    <property type="match status" value="1"/>
</dbReference>
<feature type="transmembrane region" description="Helical" evidence="1">
    <location>
        <begin position="323"/>
        <end position="343"/>
    </location>
</feature>
<feature type="transmembrane region" description="Helical" evidence="1">
    <location>
        <begin position="192"/>
        <end position="216"/>
    </location>
</feature>
<feature type="transmembrane region" description="Helical" evidence="1">
    <location>
        <begin position="284"/>
        <end position="303"/>
    </location>
</feature>
<sequence length="455" mass="48759">MKTSSVRKASPLARVTGVFVYLFERLLPEPFVFAILLTILTAILAFVFAPKHTLPEVLTGWYGGIFQIFPFAFQMVLILVTGYALTSAPPVAALLRRIAAIPKTPRGAVALTVFVGLVTVTLNWGFGLVASAVFAREIAKRHRLDFAWLLAAAYSGFLMFPAGLSSSIALAQATPGSPLNITEKLTGAVVPLGQSLLAPFNLVPSILLFIVLPWLFSRMEPAEADRQPADQARLAEEDKPKPRAVSIGFGGVMDRAWILNLALVVAAFGYIGMQVAHGTFHLDINTLILIFLALGLLLHWRPIAYVDAVNNAARVTGSLLLQYPIYGGIMGMMTATGLAAVIAKWFIVISTPMTLPFWAFISSIIISIFVPSGGGHWAVQGPFIVPAAAALHVSQAAAAQAVGYGEGVANMIQPFWALPLLAIAGIGMRRVLGFTVMSFFVSLVIFGASVLFLVR</sequence>
<feature type="transmembrane region" description="Helical" evidence="1">
    <location>
        <begin position="31"/>
        <end position="49"/>
    </location>
</feature>
<feature type="transmembrane region" description="Helical" evidence="1">
    <location>
        <begin position="256"/>
        <end position="272"/>
    </location>
</feature>